<reference evidence="3 4" key="2">
    <citation type="journal article" date="2013" name="PLoS ONE">
        <title>INDIGO - INtegrated Data Warehouse of MIcrobial GenOmes with Examples from the Red Sea Extremophiles.</title>
        <authorList>
            <person name="Alam I."/>
            <person name="Antunes A."/>
            <person name="Kamau A.A."/>
            <person name="Ba Alawi W."/>
            <person name="Kalkatawi M."/>
            <person name="Stingl U."/>
            <person name="Bajic V.B."/>
        </authorList>
    </citation>
    <scope>NUCLEOTIDE SEQUENCE [LARGE SCALE GENOMIC DNA]</scope>
    <source>
        <strain evidence="3 4">E1L3A</strain>
    </source>
</reference>
<proteinExistence type="inferred from homology"/>
<dbReference type="InterPro" id="IPR036291">
    <property type="entry name" value="NAD(P)-bd_dom_sf"/>
</dbReference>
<dbReference type="STRING" id="1033802.SSPSH_002003"/>
<keyword evidence="4" id="KW-1185">Reference proteome</keyword>
<dbReference type="NCBIfam" id="NF005559">
    <property type="entry name" value="PRK07231.1"/>
    <property type="match status" value="1"/>
</dbReference>
<sequence>MQRFQDKIALITGAGSGMGAATAKRLADEGATVVLVGRTKEKLDEVAKTLPAERVHVRPADVADPAAVNALVDDVIKTCGRLDILVNNAGVATQSRIPDTDDETWRKIMSINVDGVFYCCRAALPHLIESRGNIVNTSSVSGLGGDWAMSVYNASKGAVSNFTRALALDHGRDGVRVNAVCPSLTRTDMASGIFEKDELLDKFAERMPLGAGAAPEDIAAAIAFLASDDARFISGVNLPVDGGLMASNGQPNMG</sequence>
<evidence type="ECO:0000256" key="1">
    <source>
        <dbReference type="ARBA" id="ARBA00006484"/>
    </source>
</evidence>
<evidence type="ECO:0000313" key="3">
    <source>
        <dbReference type="EMBL" id="ERJ19164.1"/>
    </source>
</evidence>
<feature type="domain" description="Ketoreductase" evidence="2">
    <location>
        <begin position="7"/>
        <end position="187"/>
    </location>
</feature>
<organism evidence="3 4">
    <name type="scientific">Salinisphaera shabanensis E1L3A</name>
    <dbReference type="NCBI Taxonomy" id="1033802"/>
    <lineage>
        <taxon>Bacteria</taxon>
        <taxon>Pseudomonadati</taxon>
        <taxon>Pseudomonadota</taxon>
        <taxon>Gammaproteobacteria</taxon>
        <taxon>Salinisphaerales</taxon>
        <taxon>Salinisphaeraceae</taxon>
        <taxon>Salinisphaera</taxon>
    </lineage>
</organism>
<dbReference type="AlphaFoldDB" id="U2FT41"/>
<protein>
    <submittedName>
        <fullName evidence="3">3-oxoacyl-acyl-carrier protein reductase</fullName>
        <ecNumber evidence="3">1.1.1.100</ecNumber>
    </submittedName>
</protein>
<dbReference type="Gene3D" id="3.40.50.720">
    <property type="entry name" value="NAD(P)-binding Rossmann-like Domain"/>
    <property type="match status" value="1"/>
</dbReference>
<dbReference type="InterPro" id="IPR020904">
    <property type="entry name" value="Sc_DH/Rdtase_CS"/>
</dbReference>
<dbReference type="PANTHER" id="PTHR43975:SF2">
    <property type="entry name" value="EG:BACR7A4.14 PROTEIN-RELATED"/>
    <property type="match status" value="1"/>
</dbReference>
<dbReference type="RefSeq" id="WP_006912738.1">
    <property type="nucleotide sequence ID" value="NZ_AFNV02000012.1"/>
</dbReference>
<dbReference type="PRINTS" id="PR00081">
    <property type="entry name" value="GDHRDH"/>
</dbReference>
<comment type="caution">
    <text evidence="3">The sequence shown here is derived from an EMBL/GenBank/DDBJ whole genome shotgun (WGS) entry which is preliminary data.</text>
</comment>
<dbReference type="PRINTS" id="PR00080">
    <property type="entry name" value="SDRFAMILY"/>
</dbReference>
<dbReference type="PANTHER" id="PTHR43975">
    <property type="entry name" value="ZGC:101858"/>
    <property type="match status" value="1"/>
</dbReference>
<accession>U2FT41</accession>
<dbReference type="EMBL" id="AFNV02000012">
    <property type="protein sequence ID" value="ERJ19164.1"/>
    <property type="molecule type" value="Genomic_DNA"/>
</dbReference>
<dbReference type="InterPro" id="IPR002347">
    <property type="entry name" value="SDR_fam"/>
</dbReference>
<keyword evidence="3" id="KW-0560">Oxidoreductase</keyword>
<evidence type="ECO:0000313" key="4">
    <source>
        <dbReference type="Proteomes" id="UP000006242"/>
    </source>
</evidence>
<dbReference type="SMART" id="SM00822">
    <property type="entry name" value="PKS_KR"/>
    <property type="match status" value="1"/>
</dbReference>
<dbReference type="InterPro" id="IPR057326">
    <property type="entry name" value="KR_dom"/>
</dbReference>
<dbReference type="CDD" id="cd05233">
    <property type="entry name" value="SDR_c"/>
    <property type="match status" value="1"/>
</dbReference>
<name>U2FT41_9GAMM</name>
<dbReference type="SUPFAM" id="SSF51735">
    <property type="entry name" value="NAD(P)-binding Rossmann-fold domains"/>
    <property type="match status" value="1"/>
</dbReference>
<reference evidence="3 4" key="1">
    <citation type="journal article" date="2011" name="J. Bacteriol.">
        <title>Genome sequence of Salinisphaera shabanensis, a gammaproteobacterium from the harsh, variable environment of the brine-seawater interface of the Shaban Deep in the Red Sea.</title>
        <authorList>
            <person name="Antunes A."/>
            <person name="Alam I."/>
            <person name="Bajic V.B."/>
            <person name="Stingl U."/>
        </authorList>
    </citation>
    <scope>NUCLEOTIDE SEQUENCE [LARGE SCALE GENOMIC DNA]</scope>
    <source>
        <strain evidence="3 4">E1L3A</strain>
    </source>
</reference>
<gene>
    <name evidence="3" type="ORF">SSPSH_002003</name>
</gene>
<dbReference type="FunFam" id="3.40.50.720:FF:000084">
    <property type="entry name" value="Short-chain dehydrogenase reductase"/>
    <property type="match status" value="1"/>
</dbReference>
<evidence type="ECO:0000259" key="2">
    <source>
        <dbReference type="SMART" id="SM00822"/>
    </source>
</evidence>
<dbReference type="OrthoDB" id="9787298at2"/>
<dbReference type="Proteomes" id="UP000006242">
    <property type="component" value="Unassembled WGS sequence"/>
</dbReference>
<dbReference type="PROSITE" id="PS00061">
    <property type="entry name" value="ADH_SHORT"/>
    <property type="match status" value="1"/>
</dbReference>
<comment type="similarity">
    <text evidence="1">Belongs to the short-chain dehydrogenases/reductases (SDR) family.</text>
</comment>
<dbReference type="Pfam" id="PF13561">
    <property type="entry name" value="adh_short_C2"/>
    <property type="match status" value="1"/>
</dbReference>
<dbReference type="EC" id="1.1.1.100" evidence="3"/>
<dbReference type="GO" id="GO:0004316">
    <property type="term" value="F:3-oxoacyl-[acyl-carrier-protein] reductase (NADPH) activity"/>
    <property type="evidence" value="ECO:0007669"/>
    <property type="project" value="UniProtKB-EC"/>
</dbReference>
<dbReference type="eggNOG" id="COG1028">
    <property type="taxonomic scope" value="Bacteria"/>
</dbReference>